<dbReference type="PROSITE" id="PS50995">
    <property type="entry name" value="HTH_MARR_2"/>
    <property type="match status" value="1"/>
</dbReference>
<accession>A0ABN2VBM7</accession>
<feature type="domain" description="HTH marR-type" evidence="1">
    <location>
        <begin position="1"/>
        <end position="150"/>
    </location>
</feature>
<name>A0ABN2VBM7_9ACTN</name>
<keyword evidence="3" id="KW-1185">Reference proteome</keyword>
<sequence length="150" mass="16380">MSLSEKAGDDGVVTFLIRHTWLGMRAAIEDELSGFDLTVPQFATLMMLDRRPGMSVAEVARACGTTRQAANEMVAGLQAHGLVVRSPHPTDRRAHQLHATEAGLELYGKAKPAVRRREEALEAGLDPELRASAREWMLLLAAACGFQELD</sequence>
<protein>
    <recommendedName>
        <fullName evidence="1">HTH marR-type domain-containing protein</fullName>
    </recommendedName>
</protein>
<dbReference type="InterPro" id="IPR036390">
    <property type="entry name" value="WH_DNA-bd_sf"/>
</dbReference>
<evidence type="ECO:0000259" key="1">
    <source>
        <dbReference type="PROSITE" id="PS50995"/>
    </source>
</evidence>
<dbReference type="Proteomes" id="UP001500751">
    <property type="component" value="Unassembled WGS sequence"/>
</dbReference>
<organism evidence="2 3">
    <name type="scientific">Catenulispora yoronensis</name>
    <dbReference type="NCBI Taxonomy" id="450799"/>
    <lineage>
        <taxon>Bacteria</taxon>
        <taxon>Bacillati</taxon>
        <taxon>Actinomycetota</taxon>
        <taxon>Actinomycetes</taxon>
        <taxon>Catenulisporales</taxon>
        <taxon>Catenulisporaceae</taxon>
        <taxon>Catenulispora</taxon>
    </lineage>
</organism>
<comment type="caution">
    <text evidence="2">The sequence shown here is derived from an EMBL/GenBank/DDBJ whole genome shotgun (WGS) entry which is preliminary data.</text>
</comment>
<dbReference type="SUPFAM" id="SSF46785">
    <property type="entry name" value="Winged helix' DNA-binding domain"/>
    <property type="match status" value="1"/>
</dbReference>
<dbReference type="PANTHER" id="PTHR33164:SF43">
    <property type="entry name" value="HTH-TYPE TRANSCRIPTIONAL REPRESSOR YETL"/>
    <property type="match status" value="1"/>
</dbReference>
<dbReference type="PANTHER" id="PTHR33164">
    <property type="entry name" value="TRANSCRIPTIONAL REGULATOR, MARR FAMILY"/>
    <property type="match status" value="1"/>
</dbReference>
<evidence type="ECO:0000313" key="2">
    <source>
        <dbReference type="EMBL" id="GAA2057444.1"/>
    </source>
</evidence>
<reference evidence="2 3" key="1">
    <citation type="journal article" date="2019" name="Int. J. Syst. Evol. Microbiol.">
        <title>The Global Catalogue of Microorganisms (GCM) 10K type strain sequencing project: providing services to taxonomists for standard genome sequencing and annotation.</title>
        <authorList>
            <consortium name="The Broad Institute Genomics Platform"/>
            <consortium name="The Broad Institute Genome Sequencing Center for Infectious Disease"/>
            <person name="Wu L."/>
            <person name="Ma J."/>
        </authorList>
    </citation>
    <scope>NUCLEOTIDE SEQUENCE [LARGE SCALE GENOMIC DNA]</scope>
    <source>
        <strain evidence="2 3">JCM 16014</strain>
    </source>
</reference>
<evidence type="ECO:0000313" key="3">
    <source>
        <dbReference type="Proteomes" id="UP001500751"/>
    </source>
</evidence>
<dbReference type="Gene3D" id="1.10.10.10">
    <property type="entry name" value="Winged helix-like DNA-binding domain superfamily/Winged helix DNA-binding domain"/>
    <property type="match status" value="1"/>
</dbReference>
<proteinExistence type="predicted"/>
<dbReference type="RefSeq" id="WP_344670811.1">
    <property type="nucleotide sequence ID" value="NZ_BAAAQN010000067.1"/>
</dbReference>
<dbReference type="Pfam" id="PF12802">
    <property type="entry name" value="MarR_2"/>
    <property type="match status" value="1"/>
</dbReference>
<dbReference type="SMART" id="SM00347">
    <property type="entry name" value="HTH_MARR"/>
    <property type="match status" value="1"/>
</dbReference>
<dbReference type="EMBL" id="BAAAQN010000067">
    <property type="protein sequence ID" value="GAA2057444.1"/>
    <property type="molecule type" value="Genomic_DNA"/>
</dbReference>
<dbReference type="InterPro" id="IPR039422">
    <property type="entry name" value="MarR/SlyA-like"/>
</dbReference>
<dbReference type="InterPro" id="IPR000835">
    <property type="entry name" value="HTH_MarR-typ"/>
</dbReference>
<dbReference type="InterPro" id="IPR036388">
    <property type="entry name" value="WH-like_DNA-bd_sf"/>
</dbReference>
<gene>
    <name evidence="2" type="ORF">GCM10009839_78600</name>
</gene>